<name>A0A0U1P420_9BACI</name>
<keyword evidence="6" id="KW-0862">Zinc</keyword>
<evidence type="ECO:0000313" key="10">
    <source>
        <dbReference type="Proteomes" id="UP000199087"/>
    </source>
</evidence>
<organism evidence="9 10">
    <name type="scientific">Neobacillus massiliamazoniensis</name>
    <dbReference type="NCBI Taxonomy" id="1499688"/>
    <lineage>
        <taxon>Bacteria</taxon>
        <taxon>Bacillati</taxon>
        <taxon>Bacillota</taxon>
        <taxon>Bacilli</taxon>
        <taxon>Bacillales</taxon>
        <taxon>Bacillaceae</taxon>
        <taxon>Neobacillus</taxon>
    </lineage>
</organism>
<evidence type="ECO:0000256" key="7">
    <source>
        <dbReference type="ARBA" id="ARBA00023285"/>
    </source>
</evidence>
<dbReference type="SUPFAM" id="SSF53187">
    <property type="entry name" value="Zn-dependent exopeptidases"/>
    <property type="match status" value="1"/>
</dbReference>
<proteinExistence type="inferred from homology"/>
<accession>A0A0U1P420</accession>
<dbReference type="Pfam" id="PF01546">
    <property type="entry name" value="Peptidase_M20"/>
    <property type="match status" value="1"/>
</dbReference>
<dbReference type="EMBL" id="CVRB01000006">
    <property type="protein sequence ID" value="CRK85035.1"/>
    <property type="molecule type" value="Genomic_DNA"/>
</dbReference>
<dbReference type="InterPro" id="IPR036264">
    <property type="entry name" value="Bact_exopeptidase_dim_dom"/>
</dbReference>
<dbReference type="Gene3D" id="3.40.630.10">
    <property type="entry name" value="Zn peptidases"/>
    <property type="match status" value="2"/>
</dbReference>
<comment type="similarity">
    <text evidence="3">Belongs to the peptidase M20A family.</text>
</comment>
<dbReference type="SUPFAM" id="SSF55031">
    <property type="entry name" value="Bacterial exopeptidase dimerisation domain"/>
    <property type="match status" value="1"/>
</dbReference>
<evidence type="ECO:0000259" key="8">
    <source>
        <dbReference type="Pfam" id="PF07687"/>
    </source>
</evidence>
<evidence type="ECO:0000256" key="5">
    <source>
        <dbReference type="ARBA" id="ARBA00022801"/>
    </source>
</evidence>
<evidence type="ECO:0000256" key="2">
    <source>
        <dbReference type="ARBA" id="ARBA00001947"/>
    </source>
</evidence>
<gene>
    <name evidence="9" type="ORF">BN000_05094</name>
</gene>
<dbReference type="InterPro" id="IPR002933">
    <property type="entry name" value="Peptidase_M20"/>
</dbReference>
<dbReference type="Proteomes" id="UP000199087">
    <property type="component" value="Unassembled WGS sequence"/>
</dbReference>
<sequence>MTTEILSPEKQQIIHFIEDQQENLISFLKELVSIPSDNPPGDCQKIAEHIFKRLEEYEFENVSINEVEEERVKAVGRTKVSNVIGFQNFGNTQGLEITLNSHGDVVPPGLRWTQNPYGGNIVDGKLYGRGAAVSKSDIASFTFATLALRQLKENLNGKISLAFTFDEETGGDIGPKWLLEKGLINPDMAICPGFTYSLANAHNGCLHLEVKLKGKSAHAAEPQYGHDALEAMTGVLSALYEYRKGFSEIKSNIPNVGSPNLVVGLISGGINTNVVPDTATIRIDRRLIPEENPKFAEAEIRNVIVEALENYTGVEAEVNQILLAHSMGPVPVNSPLVQSFAANWSKIMGGEELPIVGSPLYTDARHFYEADIPVVLFGTGPRTLLEANGHRADEHVKVDDLIKATKIVALTLYDLLLGQNN</sequence>
<keyword evidence="10" id="KW-1185">Reference proteome</keyword>
<dbReference type="InterPro" id="IPR050072">
    <property type="entry name" value="Peptidase_M20A"/>
</dbReference>
<evidence type="ECO:0000256" key="4">
    <source>
        <dbReference type="ARBA" id="ARBA00022723"/>
    </source>
</evidence>
<comment type="cofactor">
    <cofactor evidence="1">
        <name>Co(2+)</name>
        <dbReference type="ChEBI" id="CHEBI:48828"/>
    </cofactor>
</comment>
<dbReference type="GO" id="GO:0046872">
    <property type="term" value="F:metal ion binding"/>
    <property type="evidence" value="ECO:0007669"/>
    <property type="project" value="UniProtKB-KW"/>
</dbReference>
<dbReference type="Pfam" id="PF07687">
    <property type="entry name" value="M20_dimer"/>
    <property type="match status" value="1"/>
</dbReference>
<dbReference type="PANTHER" id="PTHR43808:SF32">
    <property type="entry name" value="ARGE_DAPE-RELATED DEACYLASE"/>
    <property type="match status" value="1"/>
</dbReference>
<dbReference type="Gene3D" id="3.30.70.360">
    <property type="match status" value="1"/>
</dbReference>
<comment type="cofactor">
    <cofactor evidence="2">
        <name>Zn(2+)</name>
        <dbReference type="ChEBI" id="CHEBI:29105"/>
    </cofactor>
</comment>
<protein>
    <submittedName>
        <fullName evidence="9">Acetylornithine deacetylase or succinyl-diaminopimelate desuccinylase</fullName>
    </submittedName>
</protein>
<evidence type="ECO:0000256" key="6">
    <source>
        <dbReference type="ARBA" id="ARBA00022833"/>
    </source>
</evidence>
<evidence type="ECO:0000256" key="1">
    <source>
        <dbReference type="ARBA" id="ARBA00001941"/>
    </source>
</evidence>
<dbReference type="RefSeq" id="WP_090639611.1">
    <property type="nucleotide sequence ID" value="NZ_CVRB01000006.1"/>
</dbReference>
<reference evidence="10" key="1">
    <citation type="submission" date="2015-05" db="EMBL/GenBank/DDBJ databases">
        <authorList>
            <person name="Urmite Genomes"/>
        </authorList>
    </citation>
    <scope>NUCLEOTIDE SEQUENCE [LARGE SCALE GENOMIC DNA]</scope>
    <source>
        <strain evidence="10">LF1</strain>
    </source>
</reference>
<keyword evidence="4" id="KW-0479">Metal-binding</keyword>
<feature type="domain" description="Peptidase M20 dimerisation" evidence="8">
    <location>
        <begin position="200"/>
        <end position="311"/>
    </location>
</feature>
<dbReference type="NCBIfam" id="TIGR01910">
    <property type="entry name" value="DapE-ArgE"/>
    <property type="match status" value="1"/>
</dbReference>
<keyword evidence="7" id="KW-0170">Cobalt</keyword>
<dbReference type="InterPro" id="IPR010182">
    <property type="entry name" value="ArgE/DapE"/>
</dbReference>
<dbReference type="InterPro" id="IPR011650">
    <property type="entry name" value="Peptidase_M20_dimer"/>
</dbReference>
<dbReference type="STRING" id="1499688.BN000_05094"/>
<dbReference type="OrthoDB" id="9792335at2"/>
<dbReference type="PANTHER" id="PTHR43808">
    <property type="entry name" value="ACETYLORNITHINE DEACETYLASE"/>
    <property type="match status" value="1"/>
</dbReference>
<dbReference type="GO" id="GO:0016787">
    <property type="term" value="F:hydrolase activity"/>
    <property type="evidence" value="ECO:0007669"/>
    <property type="project" value="UniProtKB-KW"/>
</dbReference>
<keyword evidence="5" id="KW-0378">Hydrolase</keyword>
<dbReference type="AlphaFoldDB" id="A0A0U1P420"/>
<evidence type="ECO:0000256" key="3">
    <source>
        <dbReference type="ARBA" id="ARBA00006247"/>
    </source>
</evidence>
<evidence type="ECO:0000313" key="9">
    <source>
        <dbReference type="EMBL" id="CRK85035.1"/>
    </source>
</evidence>